<dbReference type="EMBL" id="PYAW01000005">
    <property type="protein sequence ID" value="PSL44812.1"/>
    <property type="molecule type" value="Genomic_DNA"/>
</dbReference>
<organism evidence="2 3">
    <name type="scientific">Chitinophaga niastensis</name>
    <dbReference type="NCBI Taxonomy" id="536980"/>
    <lineage>
        <taxon>Bacteria</taxon>
        <taxon>Pseudomonadati</taxon>
        <taxon>Bacteroidota</taxon>
        <taxon>Chitinophagia</taxon>
        <taxon>Chitinophagales</taxon>
        <taxon>Chitinophagaceae</taxon>
        <taxon>Chitinophaga</taxon>
    </lineage>
</organism>
<evidence type="ECO:0000313" key="2">
    <source>
        <dbReference type="EMBL" id="PSL44812.1"/>
    </source>
</evidence>
<dbReference type="NCBIfam" id="TIGR02284">
    <property type="entry name" value="PA2169 family four-helix-bundle protein"/>
    <property type="match status" value="1"/>
</dbReference>
<accession>A0A2P8HF07</accession>
<name>A0A2P8HF07_CHINA</name>
<dbReference type="Gene3D" id="1.20.1260.10">
    <property type="match status" value="1"/>
</dbReference>
<dbReference type="InterPro" id="IPR019052">
    <property type="entry name" value="DUF2383"/>
</dbReference>
<sequence>METITPAATNEILNDLIAINNDRIAGYEHAMQETEENDLKTLFADMISESHKIRNALGTEVQATGGKMETKSTAAGKIYRAWTDIKAVFSGFDRRTILTNCEASEDAMQRAYSSALDHEHIPAYIRELLTTQQKKLKKAHDKVKALRNKAA</sequence>
<keyword evidence="3" id="KW-1185">Reference proteome</keyword>
<gene>
    <name evidence="2" type="ORF">CLV51_105184</name>
</gene>
<protein>
    <submittedName>
        <fullName evidence="2">Uncharacterized protein (TIGR02284 family)</fullName>
    </submittedName>
</protein>
<evidence type="ECO:0000259" key="1">
    <source>
        <dbReference type="Pfam" id="PF09537"/>
    </source>
</evidence>
<reference evidence="2 3" key="1">
    <citation type="submission" date="2018-03" db="EMBL/GenBank/DDBJ databases">
        <title>Genomic Encyclopedia of Archaeal and Bacterial Type Strains, Phase II (KMG-II): from individual species to whole genera.</title>
        <authorList>
            <person name="Goeker M."/>
        </authorList>
    </citation>
    <scope>NUCLEOTIDE SEQUENCE [LARGE SCALE GENOMIC DNA]</scope>
    <source>
        <strain evidence="2 3">DSM 24859</strain>
    </source>
</reference>
<dbReference type="PIRSF" id="PIRSF029477">
    <property type="entry name" value="UCP029477"/>
    <property type="match status" value="1"/>
</dbReference>
<dbReference type="OrthoDB" id="282393at2"/>
<dbReference type="InterPro" id="IPR011971">
    <property type="entry name" value="CHP02284"/>
</dbReference>
<evidence type="ECO:0000313" key="3">
    <source>
        <dbReference type="Proteomes" id="UP000240971"/>
    </source>
</evidence>
<dbReference type="Proteomes" id="UP000240971">
    <property type="component" value="Unassembled WGS sequence"/>
</dbReference>
<dbReference type="RefSeq" id="WP_106530248.1">
    <property type="nucleotide sequence ID" value="NZ_PYAW01000005.1"/>
</dbReference>
<feature type="domain" description="DUF2383" evidence="1">
    <location>
        <begin position="11"/>
        <end position="117"/>
    </location>
</feature>
<dbReference type="InterPro" id="IPR016920">
    <property type="entry name" value="UCP029477"/>
</dbReference>
<comment type="caution">
    <text evidence="2">The sequence shown here is derived from an EMBL/GenBank/DDBJ whole genome shotgun (WGS) entry which is preliminary data.</text>
</comment>
<dbReference type="InterPro" id="IPR012347">
    <property type="entry name" value="Ferritin-like"/>
</dbReference>
<dbReference type="Pfam" id="PF09537">
    <property type="entry name" value="DUF2383"/>
    <property type="match status" value="1"/>
</dbReference>
<proteinExistence type="predicted"/>
<dbReference type="AlphaFoldDB" id="A0A2P8HF07"/>